<dbReference type="InterPro" id="IPR036291">
    <property type="entry name" value="NAD(P)-bd_dom_sf"/>
</dbReference>
<keyword evidence="8" id="KW-1185">Reference proteome</keyword>
<evidence type="ECO:0000313" key="8">
    <source>
        <dbReference type="Proteomes" id="UP000738359"/>
    </source>
</evidence>
<dbReference type="Pfam" id="PF02826">
    <property type="entry name" value="2-Hacid_dh_C"/>
    <property type="match status" value="1"/>
</dbReference>
<dbReference type="Gene3D" id="3.40.50.720">
    <property type="entry name" value="NAD(P)-binding Rossmann-like Domain"/>
    <property type="match status" value="2"/>
</dbReference>
<name>A0A9P6JF72_MORAP</name>
<evidence type="ECO:0000256" key="1">
    <source>
        <dbReference type="ARBA" id="ARBA00005854"/>
    </source>
</evidence>
<reference evidence="7" key="1">
    <citation type="journal article" date="2020" name="Fungal Divers.">
        <title>Resolving the Mortierellaceae phylogeny through synthesis of multi-gene phylogenetics and phylogenomics.</title>
        <authorList>
            <person name="Vandepol N."/>
            <person name="Liber J."/>
            <person name="Desiro A."/>
            <person name="Na H."/>
            <person name="Kennedy M."/>
            <person name="Barry K."/>
            <person name="Grigoriev I.V."/>
            <person name="Miller A.N."/>
            <person name="O'Donnell K."/>
            <person name="Stajich J.E."/>
            <person name="Bonito G."/>
        </authorList>
    </citation>
    <scope>NUCLEOTIDE SEQUENCE</scope>
    <source>
        <strain evidence="7">CK1249</strain>
    </source>
</reference>
<protein>
    <recommendedName>
        <fullName evidence="9">Glyoxylate reductase</fullName>
    </recommendedName>
</protein>
<evidence type="ECO:0008006" key="9">
    <source>
        <dbReference type="Google" id="ProtNLM"/>
    </source>
</evidence>
<evidence type="ECO:0000256" key="3">
    <source>
        <dbReference type="ARBA" id="ARBA00023027"/>
    </source>
</evidence>
<proteinExistence type="inferred from homology"/>
<dbReference type="PROSITE" id="PS00671">
    <property type="entry name" value="D_2_HYDROXYACID_DH_3"/>
    <property type="match status" value="1"/>
</dbReference>
<dbReference type="InterPro" id="IPR006139">
    <property type="entry name" value="D-isomer_2_OHA_DH_cat_dom"/>
</dbReference>
<dbReference type="GO" id="GO:0016618">
    <property type="term" value="F:hydroxypyruvate reductase [NAD(P)H] activity"/>
    <property type="evidence" value="ECO:0007669"/>
    <property type="project" value="TreeGrafter"/>
</dbReference>
<accession>A0A9P6JF72</accession>
<feature type="domain" description="D-isomer specific 2-hydroxyacid dehydrogenase NAD-binding" evidence="6">
    <location>
        <begin position="138"/>
        <end position="312"/>
    </location>
</feature>
<gene>
    <name evidence="7" type="ORF">BGZ70_009714</name>
</gene>
<dbReference type="GO" id="GO:0005829">
    <property type="term" value="C:cytosol"/>
    <property type="evidence" value="ECO:0007669"/>
    <property type="project" value="TreeGrafter"/>
</dbReference>
<dbReference type="PROSITE" id="PS00065">
    <property type="entry name" value="D_2_HYDROXYACID_DH_1"/>
    <property type="match status" value="1"/>
</dbReference>
<dbReference type="PANTHER" id="PTHR10996:SF257">
    <property type="entry name" value="GLYOXYLATE REDUCTASE 1"/>
    <property type="match status" value="1"/>
</dbReference>
<dbReference type="GO" id="GO:0051287">
    <property type="term" value="F:NAD binding"/>
    <property type="evidence" value="ECO:0007669"/>
    <property type="project" value="InterPro"/>
</dbReference>
<evidence type="ECO:0000259" key="6">
    <source>
        <dbReference type="Pfam" id="PF02826"/>
    </source>
</evidence>
<dbReference type="Proteomes" id="UP000738359">
    <property type="component" value="Unassembled WGS sequence"/>
</dbReference>
<dbReference type="OrthoDB" id="298012at2759"/>
<dbReference type="FunFam" id="3.40.50.720:FF:000203">
    <property type="entry name" value="D-3-phosphoglycerate dehydrogenase (SerA)"/>
    <property type="match status" value="1"/>
</dbReference>
<dbReference type="InterPro" id="IPR029752">
    <property type="entry name" value="D-isomer_DH_CS1"/>
</dbReference>
<comment type="similarity">
    <text evidence="1 4">Belongs to the D-isomer specific 2-hydroxyacid dehydrogenase family.</text>
</comment>
<dbReference type="InterPro" id="IPR050223">
    <property type="entry name" value="D-isomer_2-hydroxyacid_DH"/>
</dbReference>
<feature type="domain" description="D-isomer specific 2-hydroxyacid dehydrogenase catalytic" evidence="5">
    <location>
        <begin position="26"/>
        <end position="344"/>
    </location>
</feature>
<comment type="caution">
    <text evidence="7">The sequence shown here is derived from an EMBL/GenBank/DDBJ whole genome shotgun (WGS) entry which is preliminary data.</text>
</comment>
<dbReference type="PANTHER" id="PTHR10996">
    <property type="entry name" value="2-HYDROXYACID DEHYDROGENASE-RELATED"/>
    <property type="match status" value="1"/>
</dbReference>
<dbReference type="CDD" id="cd12168">
    <property type="entry name" value="Mand_dh_like"/>
    <property type="match status" value="1"/>
</dbReference>
<organism evidence="7 8">
    <name type="scientific">Mortierella alpina</name>
    <name type="common">Oleaginous fungus</name>
    <name type="synonym">Mortierella renispora</name>
    <dbReference type="NCBI Taxonomy" id="64518"/>
    <lineage>
        <taxon>Eukaryota</taxon>
        <taxon>Fungi</taxon>
        <taxon>Fungi incertae sedis</taxon>
        <taxon>Mucoromycota</taxon>
        <taxon>Mortierellomycotina</taxon>
        <taxon>Mortierellomycetes</taxon>
        <taxon>Mortierellales</taxon>
        <taxon>Mortierellaceae</taxon>
        <taxon>Mortierella</taxon>
    </lineage>
</organism>
<keyword evidence="2 4" id="KW-0560">Oxidoreductase</keyword>
<sequence>MNWLKTKMGSHGWDLTDDDIKKPNVLFIRPLDYAHQELEDFEEYFTVKYLEGDRDDFLRRCKKGKYDGYAAIIWPSGPSPIGQIDTELVSHIPASISLIALSKAGYDQVDVDACTAKGITLTNTPGVVSAATADTAMFLILGCLRHFTQGQANLRAGKWDHGLERGRDMAAKTIGILGMGGIGKAIAKRANAFGMMVSYYNRTRLDIRVEAEHHAQFVAYETLLRESDVIVICVPFNASTKHLISTTQFDKMRKGVVFINIARGPVVDEAALVKALESGKVASAGLDVFEFEPKVHEALLKHPRCTLLPHLGTDTEETLRDMEKLALRNVKQLLMHGEALTPVNKVAASKPLEHLMTDSIDISKLDITLQ</sequence>
<dbReference type="SUPFAM" id="SSF51735">
    <property type="entry name" value="NAD(P)-binding Rossmann-fold domains"/>
    <property type="match status" value="1"/>
</dbReference>
<dbReference type="EMBL" id="JAAAHY010000081">
    <property type="protein sequence ID" value="KAF9967391.1"/>
    <property type="molecule type" value="Genomic_DNA"/>
</dbReference>
<dbReference type="SUPFAM" id="SSF52283">
    <property type="entry name" value="Formate/glycerate dehydrogenase catalytic domain-like"/>
    <property type="match status" value="1"/>
</dbReference>
<keyword evidence="3" id="KW-0520">NAD</keyword>
<evidence type="ECO:0000256" key="4">
    <source>
        <dbReference type="RuleBase" id="RU003719"/>
    </source>
</evidence>
<evidence type="ECO:0000256" key="2">
    <source>
        <dbReference type="ARBA" id="ARBA00023002"/>
    </source>
</evidence>
<evidence type="ECO:0000259" key="5">
    <source>
        <dbReference type="Pfam" id="PF00389"/>
    </source>
</evidence>
<evidence type="ECO:0000313" key="7">
    <source>
        <dbReference type="EMBL" id="KAF9967391.1"/>
    </source>
</evidence>
<dbReference type="AlphaFoldDB" id="A0A9P6JF72"/>
<dbReference type="GO" id="GO:0030267">
    <property type="term" value="F:glyoxylate reductase (NADPH) activity"/>
    <property type="evidence" value="ECO:0007669"/>
    <property type="project" value="TreeGrafter"/>
</dbReference>
<dbReference type="Pfam" id="PF00389">
    <property type="entry name" value="2-Hacid_dh"/>
    <property type="match status" value="1"/>
</dbReference>
<dbReference type="InterPro" id="IPR006140">
    <property type="entry name" value="D-isomer_DH_NAD-bd"/>
</dbReference>
<dbReference type="InterPro" id="IPR029753">
    <property type="entry name" value="D-isomer_DH_CS"/>
</dbReference>